<gene>
    <name evidence="2" type="ORF">KEH51_11460</name>
</gene>
<name>A0A941FRG7_9BACI</name>
<dbReference type="Proteomes" id="UP000680045">
    <property type="component" value="Unassembled WGS sequence"/>
</dbReference>
<keyword evidence="1" id="KW-1133">Transmembrane helix</keyword>
<keyword evidence="1" id="KW-0472">Membrane</keyword>
<keyword evidence="1" id="KW-0812">Transmembrane</keyword>
<comment type="caution">
    <text evidence="2">The sequence shown here is derived from an EMBL/GenBank/DDBJ whole genome shotgun (WGS) entry which is preliminary data.</text>
</comment>
<protein>
    <submittedName>
        <fullName evidence="2">Uncharacterized protein</fullName>
    </submittedName>
</protein>
<proteinExistence type="predicted"/>
<dbReference type="AlphaFoldDB" id="A0A941FRG7"/>
<evidence type="ECO:0000256" key="1">
    <source>
        <dbReference type="SAM" id="Phobius"/>
    </source>
</evidence>
<evidence type="ECO:0000313" key="2">
    <source>
        <dbReference type="EMBL" id="MBR8644802.1"/>
    </source>
</evidence>
<sequence length="62" mass="7153">MGLGGLFLSLISQSDAFLAFSVIGMVFYFISIFDLVVTSLRNPKSEEDMEEWQIRRKRKGFM</sequence>
<dbReference type="EMBL" id="JAGTPW010000017">
    <property type="protein sequence ID" value="MBR8644802.1"/>
    <property type="molecule type" value="Genomic_DNA"/>
</dbReference>
<reference evidence="2" key="1">
    <citation type="submission" date="2021-04" db="EMBL/GenBank/DDBJ databases">
        <title>Whole genome sequencing of Enterococci isolates from hospitalized patients.</title>
        <authorList>
            <person name="Ogoti B.M."/>
            <person name="Onyambu F.G."/>
        </authorList>
    </citation>
    <scope>NUCLEOTIDE SEQUENCE</scope>
    <source>
        <strain evidence="2">242</strain>
    </source>
</reference>
<evidence type="ECO:0000313" key="3">
    <source>
        <dbReference type="Proteomes" id="UP000680045"/>
    </source>
</evidence>
<feature type="transmembrane region" description="Helical" evidence="1">
    <location>
        <begin position="16"/>
        <end position="37"/>
    </location>
</feature>
<organism evidence="2 3">
    <name type="scientific">Peribacillus frigoritolerans</name>
    <dbReference type="NCBI Taxonomy" id="450367"/>
    <lineage>
        <taxon>Bacteria</taxon>
        <taxon>Bacillati</taxon>
        <taxon>Bacillota</taxon>
        <taxon>Bacilli</taxon>
        <taxon>Bacillales</taxon>
        <taxon>Bacillaceae</taxon>
        <taxon>Peribacillus</taxon>
    </lineage>
</organism>
<accession>A0A941FRG7</accession>